<dbReference type="EMBL" id="MU005571">
    <property type="protein sequence ID" value="KAF2690400.1"/>
    <property type="molecule type" value="Genomic_DNA"/>
</dbReference>
<dbReference type="Pfam" id="PF04072">
    <property type="entry name" value="LCM"/>
    <property type="match status" value="1"/>
</dbReference>
<dbReference type="Proteomes" id="UP000799291">
    <property type="component" value="Unassembled WGS sequence"/>
</dbReference>
<dbReference type="GO" id="GO:0008175">
    <property type="term" value="F:tRNA methyltransferase activity"/>
    <property type="evidence" value="ECO:0007669"/>
    <property type="project" value="TreeGrafter"/>
</dbReference>
<dbReference type="InterPro" id="IPR007213">
    <property type="entry name" value="Ppm1/Ppm2/Tcmp"/>
</dbReference>
<keyword evidence="9" id="KW-0949">S-adenosyl-L-methionine</keyword>
<dbReference type="Gene3D" id="2.60.120.650">
    <property type="entry name" value="Cupin"/>
    <property type="match status" value="1"/>
</dbReference>
<comment type="pathway">
    <text evidence="2">tRNA modification; wybutosine-tRNA(Phe) biosynthesis.</text>
</comment>
<accession>A0A6G1JJK0</accession>
<comment type="function">
    <text evidence="11">Probable S-adenosyl-L-methionine-dependent methyltransferase that acts as a component of the wybutosine biosynthesis pathway. Wybutosine is a hyper modified guanosine with a tricyclic base found at the 3'-position adjacent to the anticodon of eukaryotic phenylalanine tRNA. May methylate the carboxyl group of leucine residues to form alpha-leucine ester residues.</text>
</comment>
<evidence type="ECO:0000256" key="7">
    <source>
        <dbReference type="ARBA" id="ARBA00022603"/>
    </source>
</evidence>
<dbReference type="InterPro" id="IPR015915">
    <property type="entry name" value="Kelch-typ_b-propeller"/>
</dbReference>
<evidence type="ECO:0000256" key="5">
    <source>
        <dbReference type="ARBA" id="ARBA00012779"/>
    </source>
</evidence>
<dbReference type="Gene3D" id="6.10.140.1470">
    <property type="match status" value="1"/>
</dbReference>
<dbReference type="PANTHER" id="PTHR46529">
    <property type="entry name" value="TRNA WYBUTOSINE-SYNTHESIZING PROTEIN 4"/>
    <property type="match status" value="1"/>
</dbReference>
<dbReference type="SUPFAM" id="SSF50965">
    <property type="entry name" value="Galactose oxidase, central domain"/>
    <property type="match status" value="1"/>
</dbReference>
<evidence type="ECO:0000256" key="1">
    <source>
        <dbReference type="ARBA" id="ARBA00001806"/>
    </source>
</evidence>
<comment type="catalytic activity">
    <reaction evidence="1">
        <text>7-[(3S)-3-amino-3-carboxypropyl]wyosine(37) in tRNA(Phe) + S-adenosyl-L-methionine = 7-[(3S)-(3-amino-3-methoxycarbonyl)propyl]wyosine(37) in tRNA(Phe) + S-adenosyl-L-homocysteine</text>
        <dbReference type="Rhea" id="RHEA:36903"/>
        <dbReference type="Rhea" id="RHEA-COMP:10379"/>
        <dbReference type="Rhea" id="RHEA-COMP:11844"/>
        <dbReference type="ChEBI" id="CHEBI:57856"/>
        <dbReference type="ChEBI" id="CHEBI:59789"/>
        <dbReference type="ChEBI" id="CHEBI:73543"/>
        <dbReference type="ChEBI" id="CHEBI:74275"/>
        <dbReference type="EC" id="2.1.1.290"/>
    </reaction>
</comment>
<evidence type="ECO:0000256" key="14">
    <source>
        <dbReference type="ARBA" id="ARBA00030847"/>
    </source>
</evidence>
<evidence type="ECO:0000313" key="19">
    <source>
        <dbReference type="Proteomes" id="UP000799291"/>
    </source>
</evidence>
<dbReference type="PANTHER" id="PTHR46529:SF1">
    <property type="entry name" value="TRNA WYBUTOSINE-SYNTHESIZING PROTEIN 4"/>
    <property type="match status" value="1"/>
</dbReference>
<dbReference type="InterPro" id="IPR003347">
    <property type="entry name" value="JmjC_dom"/>
</dbReference>
<evidence type="ECO:0000256" key="10">
    <source>
        <dbReference type="ARBA" id="ARBA00022694"/>
    </source>
</evidence>
<dbReference type="UniPathway" id="UPA00375"/>
<proteinExistence type="inferred from homology"/>
<gene>
    <name evidence="18" type="ORF">K458DRAFT_383508</name>
</gene>
<dbReference type="Pfam" id="PF13621">
    <property type="entry name" value="Cupin_8"/>
    <property type="match status" value="1"/>
</dbReference>
<keyword evidence="8" id="KW-0808">Transferase</keyword>
<keyword evidence="10" id="KW-0819">tRNA processing</keyword>
<dbReference type="FunFam" id="2.60.120.650:FF:000043">
    <property type="entry name" value="tRNA wybutosine-synthesizing protein 4"/>
    <property type="match status" value="1"/>
</dbReference>
<name>A0A6G1JJK0_9PLEO</name>
<evidence type="ECO:0000256" key="12">
    <source>
        <dbReference type="ARBA" id="ARBA00029750"/>
    </source>
</evidence>
<comment type="catalytic activity">
    <reaction evidence="15">
        <text>7-[(3S)-(3-amino-3-methoxycarbonyl)propyl]wyosine(37) in tRNA(Phe) + S-adenosyl-L-methionine + CO2 = wybutosine(37) in tRNA(Phe) + S-adenosyl-L-homocysteine + 2 H(+)</text>
        <dbReference type="Rhea" id="RHEA:37119"/>
        <dbReference type="Rhea" id="RHEA-COMP:11844"/>
        <dbReference type="Rhea" id="RHEA-COMP:11847"/>
        <dbReference type="ChEBI" id="CHEBI:15378"/>
        <dbReference type="ChEBI" id="CHEBI:16526"/>
        <dbReference type="ChEBI" id="CHEBI:57856"/>
        <dbReference type="ChEBI" id="CHEBI:59789"/>
        <dbReference type="ChEBI" id="CHEBI:73544"/>
        <dbReference type="ChEBI" id="CHEBI:74275"/>
        <dbReference type="EC" id="2.3.1.231"/>
    </reaction>
</comment>
<sequence length="1047" mass="115712">MSTNTKLRLKGNGQKKKAGGARSVQAKSDDSIMNTNDSSIVSKRCVSKLYFPDEPDFYEPFVPKFTRRNPLINRGYWLRMHAIEQIVLQFLEEDSRKAKVIVNLGCGYDPLPFQFWHRHAFISQNATFVDVDYPQLIGRKRDLMLTNDLLRDALLKTNLRSSKPPVYSRSDQYMALGCDLRDLETLGRVLEAEFDLASASILFVAEVSVTYIPVPDADAIIRWASTLPDAHFCLLEQYLPQGAEHPFAQTMLSHFDKLQTPIHAVRQHPSLDQQTSRFKNAGWSTVRMSRNLWDLWSDDAFTPPMVRHGLNAVEPFDEWEEFGLFAGHYFLLVASNAQTEKPGGSIIVGRSQMNGSESNTIDIQPLVLKHYAPPARSSLSPRRFGTVFALGGDTVASHGGQGLQSRLASLDVLEREGSGTKIQPCSVTPLQPRICHTVTPVDNEAALLVGGRTSPTNALADCWLIKRGTWQQVHDLSPARFRHSSVGLKFPRDDSDISGVLVFGGKTSDGTVLDECTLWTPSQGWKTIPVEGARPSARFGAAISTMGSAQDWGFLVGGIGPSGTVLEEVWEWHAAAAAHPQLNFIDRTNNIRNNTTNLTVGRIGASLAPFGDSMLLVGGVSKNEIHSLREDFCIISKDPDDTTIHIANPAMALPESTWPLFVGSGVAAVSRDEIVIAGGGAVCFSMGSFWNKGYLTIAAKGKDAQPWTVPVSQLEEAAKPRNPTSHSKANSKQPAKAKRAAGPKYTAVPRVKLQTPEDFGTMIAALEPAIVEGLDIGPCRELWTLEYLKEKIGADREVVIHECDSDRMMFKNKNFRYMKKPFGTFIDGILAGSKSYLRAVSSSQPNKHPTKLEDDFPTIASDFALPELFGFIKERLHSSPLRISGPVALWLHYDVLANILCQIQGSKTLHLYPPSDVRYLSYPPGGSSSNIDVLTSEDPALRHTHPHIASLKPGDVLFIPPMWSHNAMPEEGTSVALNVFFKNLENGYAAGRDVYGNRDLQAYENGRRDVERILKAFKSVSNDMAKFYLDRLAAEIQDRSDEIGNER</sequence>
<reference evidence="18" key="1">
    <citation type="journal article" date="2020" name="Stud. Mycol.">
        <title>101 Dothideomycetes genomes: a test case for predicting lifestyles and emergence of pathogens.</title>
        <authorList>
            <person name="Haridas S."/>
            <person name="Albert R."/>
            <person name="Binder M."/>
            <person name="Bloem J."/>
            <person name="Labutti K."/>
            <person name="Salamov A."/>
            <person name="Andreopoulos B."/>
            <person name="Baker S."/>
            <person name="Barry K."/>
            <person name="Bills G."/>
            <person name="Bluhm B."/>
            <person name="Cannon C."/>
            <person name="Castanera R."/>
            <person name="Culley D."/>
            <person name="Daum C."/>
            <person name="Ezra D."/>
            <person name="Gonzalez J."/>
            <person name="Henrissat B."/>
            <person name="Kuo A."/>
            <person name="Liang C."/>
            <person name="Lipzen A."/>
            <person name="Lutzoni F."/>
            <person name="Magnuson J."/>
            <person name="Mondo S."/>
            <person name="Nolan M."/>
            <person name="Ohm R."/>
            <person name="Pangilinan J."/>
            <person name="Park H.-J."/>
            <person name="Ramirez L."/>
            <person name="Alfaro M."/>
            <person name="Sun H."/>
            <person name="Tritt A."/>
            <person name="Yoshinaga Y."/>
            <person name="Zwiers L.-H."/>
            <person name="Turgeon B."/>
            <person name="Goodwin S."/>
            <person name="Spatafora J."/>
            <person name="Crous P."/>
            <person name="Grigoriev I."/>
        </authorList>
    </citation>
    <scope>NUCLEOTIDE SEQUENCE</scope>
    <source>
        <strain evidence="18">CBS 122367</strain>
    </source>
</reference>
<evidence type="ECO:0000256" key="8">
    <source>
        <dbReference type="ARBA" id="ARBA00022679"/>
    </source>
</evidence>
<dbReference type="EC" id="2.3.1.231" evidence="4"/>
<dbReference type="GO" id="GO:0030488">
    <property type="term" value="P:tRNA methylation"/>
    <property type="evidence" value="ECO:0007669"/>
    <property type="project" value="TreeGrafter"/>
</dbReference>
<evidence type="ECO:0000256" key="13">
    <source>
        <dbReference type="ARBA" id="ARBA00030231"/>
    </source>
</evidence>
<evidence type="ECO:0000256" key="15">
    <source>
        <dbReference type="ARBA" id="ARBA00049250"/>
    </source>
</evidence>
<dbReference type="InterPro" id="IPR029063">
    <property type="entry name" value="SAM-dependent_MTases_sf"/>
</dbReference>
<feature type="region of interest" description="Disordered" evidence="16">
    <location>
        <begin position="1"/>
        <end position="30"/>
    </location>
</feature>
<feature type="compositionally biased region" description="Polar residues" evidence="16">
    <location>
        <begin position="722"/>
        <end position="733"/>
    </location>
</feature>
<dbReference type="AlphaFoldDB" id="A0A6G1JJK0"/>
<dbReference type="GO" id="GO:0031591">
    <property type="term" value="P:wybutosine biosynthetic process"/>
    <property type="evidence" value="ECO:0007669"/>
    <property type="project" value="TreeGrafter"/>
</dbReference>
<dbReference type="Gene3D" id="2.120.10.80">
    <property type="entry name" value="Kelch-type beta propeller"/>
    <property type="match status" value="1"/>
</dbReference>
<evidence type="ECO:0000256" key="16">
    <source>
        <dbReference type="SAM" id="MobiDB-lite"/>
    </source>
</evidence>
<feature type="region of interest" description="Disordered" evidence="16">
    <location>
        <begin position="716"/>
        <end position="743"/>
    </location>
</feature>
<dbReference type="InterPro" id="IPR011043">
    <property type="entry name" value="Gal_Oxase/kelch_b-propeller"/>
</dbReference>
<keyword evidence="7" id="KW-0489">Methyltransferase</keyword>
<dbReference type="PROSITE" id="PS51184">
    <property type="entry name" value="JMJC"/>
    <property type="match status" value="1"/>
</dbReference>
<dbReference type="EC" id="2.1.1.290" evidence="5"/>
<feature type="compositionally biased region" description="Basic residues" evidence="16">
    <location>
        <begin position="7"/>
        <end position="19"/>
    </location>
</feature>
<dbReference type="Pfam" id="PF13418">
    <property type="entry name" value="Beta-prop_TYW4"/>
    <property type="match status" value="1"/>
</dbReference>
<evidence type="ECO:0000256" key="4">
    <source>
        <dbReference type="ARBA" id="ARBA00012155"/>
    </source>
</evidence>
<evidence type="ECO:0000256" key="6">
    <source>
        <dbReference type="ARBA" id="ARBA00018045"/>
    </source>
</evidence>
<evidence type="ECO:0000256" key="2">
    <source>
        <dbReference type="ARBA" id="ARBA00004797"/>
    </source>
</evidence>
<evidence type="ECO:0000256" key="11">
    <source>
        <dbReference type="ARBA" id="ARBA00025588"/>
    </source>
</evidence>
<organism evidence="18 19">
    <name type="scientific">Lentithecium fluviatile CBS 122367</name>
    <dbReference type="NCBI Taxonomy" id="1168545"/>
    <lineage>
        <taxon>Eukaryota</taxon>
        <taxon>Fungi</taxon>
        <taxon>Dikarya</taxon>
        <taxon>Ascomycota</taxon>
        <taxon>Pezizomycotina</taxon>
        <taxon>Dothideomycetes</taxon>
        <taxon>Pleosporomycetidae</taxon>
        <taxon>Pleosporales</taxon>
        <taxon>Massarineae</taxon>
        <taxon>Lentitheciaceae</taxon>
        <taxon>Lentithecium</taxon>
    </lineage>
</organism>
<evidence type="ECO:0000259" key="17">
    <source>
        <dbReference type="PROSITE" id="PS51184"/>
    </source>
</evidence>
<dbReference type="SUPFAM" id="SSF53335">
    <property type="entry name" value="S-adenosyl-L-methionine-dependent methyltransferases"/>
    <property type="match status" value="1"/>
</dbReference>
<keyword evidence="19" id="KW-1185">Reference proteome</keyword>
<dbReference type="InterPro" id="IPR041667">
    <property type="entry name" value="Cupin_8"/>
</dbReference>
<dbReference type="OrthoDB" id="47172at2759"/>
<evidence type="ECO:0000256" key="9">
    <source>
        <dbReference type="ARBA" id="ARBA00022691"/>
    </source>
</evidence>
<dbReference type="Gene3D" id="3.40.50.150">
    <property type="entry name" value="Vaccinia Virus protein VP39"/>
    <property type="match status" value="1"/>
</dbReference>
<evidence type="ECO:0000256" key="3">
    <source>
        <dbReference type="ARBA" id="ARBA00010703"/>
    </source>
</evidence>
<comment type="similarity">
    <text evidence="3">Belongs to the methyltransferase superfamily. LCMT family.</text>
</comment>
<dbReference type="SUPFAM" id="SSF51197">
    <property type="entry name" value="Clavaminate synthase-like"/>
    <property type="match status" value="1"/>
</dbReference>
<evidence type="ECO:0000313" key="18">
    <source>
        <dbReference type="EMBL" id="KAF2690400.1"/>
    </source>
</evidence>
<feature type="domain" description="JmjC" evidence="17">
    <location>
        <begin position="845"/>
        <end position="998"/>
    </location>
</feature>
<protein>
    <recommendedName>
        <fullName evidence="6">tRNA wybutosine-synthesizing protein 4</fullName>
        <ecNumber evidence="5">2.1.1.290</ecNumber>
        <ecNumber evidence="4">2.3.1.231</ecNumber>
    </recommendedName>
    <alternativeName>
        <fullName evidence="13">Leucine carboxyl methyltransferase 2</fullName>
    </alternativeName>
    <alternativeName>
        <fullName evidence="14">tRNA(Phe) (7-(3-amino-3-(methoxycarbonyl)propyl)wyosine(37)-N)-methoxycarbonyltransferase</fullName>
    </alternativeName>
    <alternativeName>
        <fullName evidence="12">tRNA(Phe) (7-(3-amino-3-carboxypropyl)wyosine(37)-O)-methyltransferase</fullName>
    </alternativeName>
</protein>